<evidence type="ECO:0000313" key="2">
    <source>
        <dbReference type="Proteomes" id="UP000238205"/>
    </source>
</evidence>
<organism evidence="1 2">
    <name type="scientific">Alkalibacterium olivapovliticus</name>
    <dbReference type="NCBI Taxonomy" id="99907"/>
    <lineage>
        <taxon>Bacteria</taxon>
        <taxon>Bacillati</taxon>
        <taxon>Bacillota</taxon>
        <taxon>Bacilli</taxon>
        <taxon>Lactobacillales</taxon>
        <taxon>Carnobacteriaceae</taxon>
        <taxon>Alkalibacterium</taxon>
    </lineage>
</organism>
<evidence type="ECO:0000313" key="1">
    <source>
        <dbReference type="EMBL" id="PRY82872.1"/>
    </source>
</evidence>
<accession>A0A2T0W860</accession>
<dbReference type="Proteomes" id="UP000238205">
    <property type="component" value="Unassembled WGS sequence"/>
</dbReference>
<sequence length="143" mass="16678">MDNTRWVCDKCSEYINTPEEGYVEWYRDNKSNKLHNFHIVHQTKECMYDEQRVFNNENSSTPGNHLFAFLGNDGLIRLLRLLGSEDLLDRQEVINLSLRLQVPSYDTGLNRFDEAWSKGYINGPINGVYYPSVGQIEDINNEL</sequence>
<gene>
    <name evidence="1" type="ORF">CLV38_10882</name>
</gene>
<protein>
    <submittedName>
        <fullName evidence="1">Uncharacterized protein</fullName>
    </submittedName>
</protein>
<dbReference type="AlphaFoldDB" id="A0A2T0W860"/>
<proteinExistence type="predicted"/>
<reference evidence="1 2" key="1">
    <citation type="submission" date="2018-03" db="EMBL/GenBank/DDBJ databases">
        <title>Genomic Encyclopedia of Archaeal and Bacterial Type Strains, Phase II (KMG-II): from individual species to whole genera.</title>
        <authorList>
            <person name="Goeker M."/>
        </authorList>
    </citation>
    <scope>NUCLEOTIDE SEQUENCE [LARGE SCALE GENOMIC DNA]</scope>
    <source>
        <strain evidence="1 2">DSM 13175</strain>
    </source>
</reference>
<dbReference type="EMBL" id="PVTO01000008">
    <property type="protein sequence ID" value="PRY82872.1"/>
    <property type="molecule type" value="Genomic_DNA"/>
</dbReference>
<keyword evidence="2" id="KW-1185">Reference proteome</keyword>
<dbReference type="OrthoDB" id="1494490at2"/>
<dbReference type="RefSeq" id="WP_106192608.1">
    <property type="nucleotide sequence ID" value="NZ_PVTO01000008.1"/>
</dbReference>
<comment type="caution">
    <text evidence="1">The sequence shown here is derived from an EMBL/GenBank/DDBJ whole genome shotgun (WGS) entry which is preliminary data.</text>
</comment>
<name>A0A2T0W860_9LACT</name>